<feature type="transmembrane region" description="Helical" evidence="1">
    <location>
        <begin position="172"/>
        <end position="190"/>
    </location>
</feature>
<dbReference type="RefSeq" id="WP_058583375.1">
    <property type="nucleotide sequence ID" value="NZ_LOPU01000037.1"/>
</dbReference>
<name>A0A0W1R410_9EURY</name>
<gene>
    <name evidence="2" type="ORF">AUR64_01555</name>
</gene>
<protein>
    <submittedName>
        <fullName evidence="2">Uncharacterized protein</fullName>
    </submittedName>
</protein>
<feature type="transmembrane region" description="Helical" evidence="1">
    <location>
        <begin position="130"/>
        <end position="152"/>
    </location>
</feature>
<accession>A0A0W1R410</accession>
<feature type="transmembrane region" description="Helical" evidence="1">
    <location>
        <begin position="86"/>
        <end position="104"/>
    </location>
</feature>
<evidence type="ECO:0000256" key="1">
    <source>
        <dbReference type="SAM" id="Phobius"/>
    </source>
</evidence>
<evidence type="ECO:0000313" key="3">
    <source>
        <dbReference type="Proteomes" id="UP000054387"/>
    </source>
</evidence>
<proteinExistence type="predicted"/>
<dbReference type="STRING" id="1514971.AUR64_01555"/>
<comment type="caution">
    <text evidence="2">The sequence shown here is derived from an EMBL/GenBank/DDBJ whole genome shotgun (WGS) entry which is preliminary data.</text>
</comment>
<feature type="transmembrane region" description="Helical" evidence="1">
    <location>
        <begin position="58"/>
        <end position="80"/>
    </location>
</feature>
<evidence type="ECO:0000313" key="2">
    <source>
        <dbReference type="EMBL" id="KTG07948.1"/>
    </source>
</evidence>
<dbReference type="Proteomes" id="UP000054387">
    <property type="component" value="Unassembled WGS sequence"/>
</dbReference>
<keyword evidence="1" id="KW-0812">Transmembrane</keyword>
<dbReference type="EMBL" id="LOPU01000037">
    <property type="protein sequence ID" value="KTG07948.1"/>
    <property type="molecule type" value="Genomic_DNA"/>
</dbReference>
<dbReference type="AlphaFoldDB" id="A0A0W1R410"/>
<keyword evidence="3" id="KW-1185">Reference proteome</keyword>
<keyword evidence="1" id="KW-1133">Transmembrane helix</keyword>
<keyword evidence="1" id="KW-0472">Membrane</keyword>
<sequence length="206" mass="23538">MKMDDTYLRLRSREDLLQIIQDKLIPHLDNTEWREEYHPDNDSVEQSAEALAEEFYDLAVPGCYSLVVVVILLSAVDYLIHLNPQVYGLFIDVWAALFFVFPSLKGRYVMATAVDGLPREAMNRLEAQNMVSNTVGFVMLAVGFLLQIVAVQMFSSSEFLQSNILGDFAPNWIALLFLGFVLFFGFKSLYHFRGKRLSGRDSLHSR</sequence>
<reference evidence="2 3" key="1">
    <citation type="submission" date="2015-12" db="EMBL/GenBank/DDBJ databases">
        <title>Haloprofundus marisrubri gen. nov., sp. nov., an extremely halophilic archaeon isolated from the Discovery deep brine-seawater interface in the Red Sea.</title>
        <authorList>
            <person name="Zhang G."/>
            <person name="Stingl U."/>
            <person name="Rashid M."/>
        </authorList>
    </citation>
    <scope>NUCLEOTIDE SEQUENCE [LARGE SCALE GENOMIC DNA]</scope>
    <source>
        <strain evidence="2 3">SB9</strain>
    </source>
</reference>
<organism evidence="2 3">
    <name type="scientific">Haloprofundus marisrubri</name>
    <dbReference type="NCBI Taxonomy" id="1514971"/>
    <lineage>
        <taxon>Archaea</taxon>
        <taxon>Methanobacteriati</taxon>
        <taxon>Methanobacteriota</taxon>
        <taxon>Stenosarchaea group</taxon>
        <taxon>Halobacteria</taxon>
        <taxon>Halobacteriales</taxon>
        <taxon>Haloferacaceae</taxon>
        <taxon>Haloprofundus</taxon>
    </lineage>
</organism>